<dbReference type="InterPro" id="IPR036097">
    <property type="entry name" value="HisK_dim/P_sf"/>
</dbReference>
<evidence type="ECO:0000256" key="5">
    <source>
        <dbReference type="ARBA" id="ARBA00022553"/>
    </source>
</evidence>
<evidence type="ECO:0000256" key="3">
    <source>
        <dbReference type="ARBA" id="ARBA00006402"/>
    </source>
</evidence>
<feature type="domain" description="PAS" evidence="18">
    <location>
        <begin position="345"/>
        <end position="415"/>
    </location>
</feature>
<dbReference type="InterPro" id="IPR011006">
    <property type="entry name" value="CheY-like_superfamily"/>
</dbReference>
<evidence type="ECO:0000256" key="9">
    <source>
        <dbReference type="ARBA" id="ARBA00022840"/>
    </source>
</evidence>
<evidence type="ECO:0000259" key="18">
    <source>
        <dbReference type="PROSITE" id="PS50112"/>
    </source>
</evidence>
<evidence type="ECO:0000256" key="12">
    <source>
        <dbReference type="ARBA" id="ARBA00023306"/>
    </source>
</evidence>
<dbReference type="SUPFAM" id="SSF55874">
    <property type="entry name" value="ATPase domain of HSP90 chaperone/DNA topoisomerase II/histidine kinase"/>
    <property type="match status" value="1"/>
</dbReference>
<protein>
    <recommendedName>
        <fullName evidence="13">Circadian input-output histidine kinase CikA</fullName>
        <ecNumber evidence="4">2.7.13.3</ecNumber>
    </recommendedName>
</protein>
<dbReference type="SMART" id="SM00388">
    <property type="entry name" value="HisKA"/>
    <property type="match status" value="1"/>
</dbReference>
<accession>A0A540VI77</accession>
<keyword evidence="21" id="KW-1185">Reference proteome</keyword>
<dbReference type="SMART" id="SM00091">
    <property type="entry name" value="PAS"/>
    <property type="match status" value="1"/>
</dbReference>
<dbReference type="InterPro" id="IPR003661">
    <property type="entry name" value="HisK_dim/P_dom"/>
</dbReference>
<dbReference type="EMBL" id="VIGC01000008">
    <property type="protein sequence ID" value="TQE96391.1"/>
    <property type="molecule type" value="Genomic_DNA"/>
</dbReference>
<keyword evidence="15" id="KW-1133">Transmembrane helix</keyword>
<dbReference type="SUPFAM" id="SSF55785">
    <property type="entry name" value="PYP-like sensor domain (PAS domain)"/>
    <property type="match status" value="1"/>
</dbReference>
<dbReference type="FunFam" id="3.30.565.10:FF:000010">
    <property type="entry name" value="Sensor histidine kinase RcsC"/>
    <property type="match status" value="1"/>
</dbReference>
<keyword evidence="8" id="KW-0418">Kinase</keyword>
<dbReference type="SMART" id="SM00448">
    <property type="entry name" value="REC"/>
    <property type="match status" value="1"/>
</dbReference>
<dbReference type="CDD" id="cd00082">
    <property type="entry name" value="HisKA"/>
    <property type="match status" value="1"/>
</dbReference>
<dbReference type="PRINTS" id="PR00344">
    <property type="entry name" value="BCTRLSENSOR"/>
</dbReference>
<evidence type="ECO:0000313" key="20">
    <source>
        <dbReference type="EMBL" id="TQE96391.1"/>
    </source>
</evidence>
<dbReference type="Pfam" id="PF00072">
    <property type="entry name" value="Response_reg"/>
    <property type="match status" value="1"/>
</dbReference>
<evidence type="ECO:0000259" key="16">
    <source>
        <dbReference type="PROSITE" id="PS50109"/>
    </source>
</evidence>
<feature type="domain" description="PAC" evidence="19">
    <location>
        <begin position="418"/>
        <end position="470"/>
    </location>
</feature>
<dbReference type="SUPFAM" id="SSF52172">
    <property type="entry name" value="CheY-like"/>
    <property type="match status" value="2"/>
</dbReference>
<comment type="catalytic activity">
    <reaction evidence="1">
        <text>ATP + protein L-histidine = ADP + protein N-phospho-L-histidine.</text>
        <dbReference type="EC" id="2.7.13.3"/>
    </reaction>
</comment>
<dbReference type="PROSITE" id="PS50110">
    <property type="entry name" value="RESPONSE_REGULATORY"/>
    <property type="match status" value="2"/>
</dbReference>
<gene>
    <name evidence="20" type="ORF">FKZ61_07825</name>
</gene>
<dbReference type="NCBIfam" id="TIGR00229">
    <property type="entry name" value="sensory_box"/>
    <property type="match status" value="1"/>
</dbReference>
<keyword evidence="10" id="KW-0902">Two-component regulatory system</keyword>
<dbReference type="Gene3D" id="3.30.450.20">
    <property type="entry name" value="PAS domain"/>
    <property type="match status" value="1"/>
</dbReference>
<organism evidence="20 21">
    <name type="scientific">Litorilinea aerophila</name>
    <dbReference type="NCBI Taxonomy" id="1204385"/>
    <lineage>
        <taxon>Bacteria</taxon>
        <taxon>Bacillati</taxon>
        <taxon>Chloroflexota</taxon>
        <taxon>Caldilineae</taxon>
        <taxon>Caldilineales</taxon>
        <taxon>Caldilineaceae</taxon>
        <taxon>Litorilinea</taxon>
    </lineage>
</organism>
<evidence type="ECO:0000256" key="4">
    <source>
        <dbReference type="ARBA" id="ARBA00012438"/>
    </source>
</evidence>
<comment type="similarity">
    <text evidence="3">In the N-terminal section; belongs to the phytochrome family.</text>
</comment>
<evidence type="ECO:0000256" key="13">
    <source>
        <dbReference type="ARBA" id="ARBA00074306"/>
    </source>
</evidence>
<dbReference type="GO" id="GO:0000155">
    <property type="term" value="F:phosphorelay sensor kinase activity"/>
    <property type="evidence" value="ECO:0007669"/>
    <property type="project" value="InterPro"/>
</dbReference>
<comment type="subcellular location">
    <subcellularLocation>
        <location evidence="2">Membrane</location>
    </subcellularLocation>
</comment>
<keyword evidence="11 15" id="KW-0472">Membrane</keyword>
<dbReference type="Gene3D" id="1.10.287.130">
    <property type="match status" value="1"/>
</dbReference>
<feature type="transmembrane region" description="Helical" evidence="15">
    <location>
        <begin position="60"/>
        <end position="81"/>
    </location>
</feature>
<feature type="domain" description="Response regulatory" evidence="17">
    <location>
        <begin position="728"/>
        <end position="841"/>
    </location>
</feature>
<dbReference type="CDD" id="cd16922">
    <property type="entry name" value="HATPase_EvgS-ArcB-TorS-like"/>
    <property type="match status" value="1"/>
</dbReference>
<feature type="modified residue" description="4-aspartylphosphate" evidence="14">
    <location>
        <position position="778"/>
    </location>
</feature>
<evidence type="ECO:0000256" key="10">
    <source>
        <dbReference type="ARBA" id="ARBA00023012"/>
    </source>
</evidence>
<dbReference type="InterPro" id="IPR005467">
    <property type="entry name" value="His_kinase_dom"/>
</dbReference>
<dbReference type="SUPFAM" id="SSF47384">
    <property type="entry name" value="Homodimeric domain of signal transducing histidine kinase"/>
    <property type="match status" value="1"/>
</dbReference>
<dbReference type="AlphaFoldDB" id="A0A540VI77"/>
<evidence type="ECO:0000256" key="8">
    <source>
        <dbReference type="ARBA" id="ARBA00022777"/>
    </source>
</evidence>
<keyword evidence="9" id="KW-0067">ATP-binding</keyword>
<dbReference type="FunFam" id="1.10.287.130:FF:000038">
    <property type="entry name" value="Sensory transduction histidine kinase"/>
    <property type="match status" value="1"/>
</dbReference>
<feature type="transmembrane region" description="Helical" evidence="15">
    <location>
        <begin position="35"/>
        <end position="54"/>
    </location>
</feature>
<dbReference type="InterPro" id="IPR013767">
    <property type="entry name" value="PAS_fold"/>
</dbReference>
<dbReference type="Pfam" id="PF02518">
    <property type="entry name" value="HATPase_c"/>
    <property type="match status" value="1"/>
</dbReference>
<evidence type="ECO:0000259" key="17">
    <source>
        <dbReference type="PROSITE" id="PS50110"/>
    </source>
</evidence>
<dbReference type="InParanoid" id="A0A540VI77"/>
<evidence type="ECO:0000256" key="2">
    <source>
        <dbReference type="ARBA" id="ARBA00004370"/>
    </source>
</evidence>
<dbReference type="Pfam" id="PF00989">
    <property type="entry name" value="PAS"/>
    <property type="match status" value="1"/>
</dbReference>
<dbReference type="PROSITE" id="PS50113">
    <property type="entry name" value="PAC"/>
    <property type="match status" value="1"/>
</dbReference>
<keyword evidence="5 14" id="KW-0597">Phosphoprotein</keyword>
<dbReference type="InterPro" id="IPR000700">
    <property type="entry name" value="PAS-assoc_C"/>
</dbReference>
<dbReference type="Gene3D" id="3.30.565.10">
    <property type="entry name" value="Histidine kinase-like ATPase, C-terminal domain"/>
    <property type="match status" value="1"/>
</dbReference>
<keyword evidence="12" id="KW-0131">Cell cycle</keyword>
<sequence length="994" mass="109724">MLTLIPGLFQRLEAEIGRLTARADGLYTRYTLQTLLIFLIGVVSVYVVVATVLWQLGFIAYISPLTSGLLLPFFWVGLWLIRRDRFRAAAYVCILAVFGCIGLVMAFWGVSHSLVLGLTLVTILAGLSLGGRAAAAFFVAGMAVYATVVHLEQQGIFPLLGDVNRSFLQEFLDLGTMMGSLVLFIWFSTQKLKRAWESESALVAQLQDKQDELESQVVERAKELATLQRLAELLRDTECPLDELFQAIVAAVRGGLYDGESRGVSLSFDDISVRQPAYQQPTRVDRVDFTAVGKAGFIEAVYLRPFGTPADRTHIVHEQTLLHAVAAYLTLYLGRRAALTSLAHSNKTLTALFQAAPVGIVVLDGQQGHVTMWNPAAERIFGWKAEEVLGQPSPVIPPDKQEEFRELLARASQGESLQNLELVRQRRDGSTVIIQLSTATITNPVTGSSEIIAIVSDITGQKRYERELQEALQAAEAATRAKSAFIANMSHEIRTPLNAIVGMSTLLRDSRLTAEQKSQVALIRQSSDLLLSLINDILDLSKLEAGQLELELRPFAVLECVEQVIELFAWHGAEKGIELFYQVAPETPAQVVGDMSRIQQVLVNLLNNAIKFTEHGEILVSAEVRLAEAPQSPQLHIAVRDSGIGIPAERIPELFEPFTQLDSSTTRRYGGAGLGLAICRYLTQQMGGRIQVESVPGQGSTFHFCVPVHVADARPAQAYPPLAEQDKTVLIWSHASTGRQLLQDLCRRWGLEALAPADEAEAVALLTSGRRLDLCLVDLPAAAEATPSAILAAIQKRWPHLATIFLHPVHRPHQNFKAEHLAIVSKPVKYGQLHQVCRRLLTRRPEEAEPLIGVIGQTSRHCTSLRILLVEDNLVNQKVALNLLRRLDCSADVAANGLEALEALSRQSYDVVLMDIMMPEMDGLEATRRIRQEWPAERQPCIIALTANTQPEDRTRCMEAGMNAFLSKPIRVEQLQEVLQAYCQGQLTAARRLS</sequence>
<dbReference type="InterPro" id="IPR001789">
    <property type="entry name" value="Sig_transdc_resp-reg_receiver"/>
</dbReference>
<dbReference type="CDD" id="cd00130">
    <property type="entry name" value="PAS"/>
    <property type="match status" value="1"/>
</dbReference>
<feature type="transmembrane region" description="Helical" evidence="15">
    <location>
        <begin position="88"/>
        <end position="108"/>
    </location>
</feature>
<dbReference type="InterPro" id="IPR004358">
    <property type="entry name" value="Sig_transdc_His_kin-like_C"/>
</dbReference>
<dbReference type="PANTHER" id="PTHR45339:SF1">
    <property type="entry name" value="HYBRID SIGNAL TRANSDUCTION HISTIDINE KINASE J"/>
    <property type="match status" value="1"/>
</dbReference>
<dbReference type="EC" id="2.7.13.3" evidence="4"/>
<name>A0A540VI77_9CHLR</name>
<keyword evidence="6" id="KW-0808">Transferase</keyword>
<dbReference type="Gene3D" id="3.40.50.2300">
    <property type="match status" value="2"/>
</dbReference>
<evidence type="ECO:0000256" key="6">
    <source>
        <dbReference type="ARBA" id="ARBA00022679"/>
    </source>
</evidence>
<dbReference type="OrthoDB" id="9757990at2"/>
<dbReference type="Pfam" id="PF00512">
    <property type="entry name" value="HisKA"/>
    <property type="match status" value="1"/>
</dbReference>
<proteinExistence type="inferred from homology"/>
<evidence type="ECO:0000259" key="19">
    <source>
        <dbReference type="PROSITE" id="PS50113"/>
    </source>
</evidence>
<dbReference type="PROSITE" id="PS50112">
    <property type="entry name" value="PAS"/>
    <property type="match status" value="1"/>
</dbReference>
<evidence type="ECO:0000256" key="7">
    <source>
        <dbReference type="ARBA" id="ARBA00022741"/>
    </source>
</evidence>
<evidence type="ECO:0000256" key="1">
    <source>
        <dbReference type="ARBA" id="ARBA00000085"/>
    </source>
</evidence>
<dbReference type="CDD" id="cd17546">
    <property type="entry name" value="REC_hyHK_CKI1_RcsC-like"/>
    <property type="match status" value="1"/>
</dbReference>
<dbReference type="InterPro" id="IPR000014">
    <property type="entry name" value="PAS"/>
</dbReference>
<evidence type="ECO:0000313" key="21">
    <source>
        <dbReference type="Proteomes" id="UP000317371"/>
    </source>
</evidence>
<dbReference type="SMART" id="SM00387">
    <property type="entry name" value="HATPase_c"/>
    <property type="match status" value="1"/>
</dbReference>
<evidence type="ECO:0000256" key="14">
    <source>
        <dbReference type="PROSITE-ProRule" id="PRU00169"/>
    </source>
</evidence>
<feature type="domain" description="Response regulatory" evidence="17">
    <location>
        <begin position="866"/>
        <end position="983"/>
    </location>
</feature>
<dbReference type="GO" id="GO:0016020">
    <property type="term" value="C:membrane"/>
    <property type="evidence" value="ECO:0007669"/>
    <property type="project" value="UniProtKB-SubCell"/>
</dbReference>
<dbReference type="PANTHER" id="PTHR45339">
    <property type="entry name" value="HYBRID SIGNAL TRANSDUCTION HISTIDINE KINASE J"/>
    <property type="match status" value="1"/>
</dbReference>
<dbReference type="PROSITE" id="PS50109">
    <property type="entry name" value="HIS_KIN"/>
    <property type="match status" value="1"/>
</dbReference>
<feature type="transmembrane region" description="Helical" evidence="15">
    <location>
        <begin position="114"/>
        <end position="146"/>
    </location>
</feature>
<keyword evidence="15" id="KW-0812">Transmembrane</keyword>
<feature type="modified residue" description="4-aspartylphosphate" evidence="14">
    <location>
        <position position="915"/>
    </location>
</feature>
<dbReference type="GO" id="GO:0005524">
    <property type="term" value="F:ATP binding"/>
    <property type="evidence" value="ECO:0007669"/>
    <property type="project" value="UniProtKB-KW"/>
</dbReference>
<feature type="domain" description="Histidine kinase" evidence="16">
    <location>
        <begin position="488"/>
        <end position="710"/>
    </location>
</feature>
<dbReference type="Proteomes" id="UP000317371">
    <property type="component" value="Unassembled WGS sequence"/>
</dbReference>
<keyword evidence="7" id="KW-0547">Nucleotide-binding</keyword>
<dbReference type="InterPro" id="IPR036890">
    <property type="entry name" value="HATPase_C_sf"/>
</dbReference>
<dbReference type="GO" id="GO:0006355">
    <property type="term" value="P:regulation of DNA-templated transcription"/>
    <property type="evidence" value="ECO:0007669"/>
    <property type="project" value="InterPro"/>
</dbReference>
<dbReference type="RefSeq" id="WP_141609536.1">
    <property type="nucleotide sequence ID" value="NZ_VIGC02000008.1"/>
</dbReference>
<dbReference type="InterPro" id="IPR035965">
    <property type="entry name" value="PAS-like_dom_sf"/>
</dbReference>
<reference evidence="20 21" key="1">
    <citation type="submission" date="2019-06" db="EMBL/GenBank/DDBJ databases">
        <title>Genome sequence of Litorilinea aerophila BAA-2444.</title>
        <authorList>
            <person name="Maclea K.S."/>
            <person name="Maurais E.G."/>
            <person name="Iannazzi L.C."/>
        </authorList>
    </citation>
    <scope>NUCLEOTIDE SEQUENCE [LARGE SCALE GENOMIC DNA]</scope>
    <source>
        <strain evidence="20 21">ATCC BAA-2444</strain>
    </source>
</reference>
<comment type="caution">
    <text evidence="20">The sequence shown here is derived from an EMBL/GenBank/DDBJ whole genome shotgun (WGS) entry which is preliminary data.</text>
</comment>
<evidence type="ECO:0000256" key="11">
    <source>
        <dbReference type="ARBA" id="ARBA00023136"/>
    </source>
</evidence>
<evidence type="ECO:0000256" key="15">
    <source>
        <dbReference type="SAM" id="Phobius"/>
    </source>
</evidence>
<dbReference type="InterPro" id="IPR003594">
    <property type="entry name" value="HATPase_dom"/>
</dbReference>